<dbReference type="GO" id="GO:0016811">
    <property type="term" value="F:hydrolase activity, acting on carbon-nitrogen (but not peptide) bonds, in linear amides"/>
    <property type="evidence" value="ECO:0007669"/>
    <property type="project" value="TreeGrafter"/>
</dbReference>
<dbReference type="AlphaFoldDB" id="A0A1Y6K344"/>
<dbReference type="InterPro" id="IPR003737">
    <property type="entry name" value="GlcNAc_PI_deacetylase-related"/>
</dbReference>
<keyword evidence="2" id="KW-1185">Reference proteome</keyword>
<dbReference type="PANTHER" id="PTHR12993">
    <property type="entry name" value="N-ACETYLGLUCOSAMINYL-PHOSPHATIDYLINOSITOL DE-N-ACETYLASE-RELATED"/>
    <property type="match status" value="1"/>
</dbReference>
<dbReference type="SUPFAM" id="SSF102588">
    <property type="entry name" value="LmbE-like"/>
    <property type="match status" value="1"/>
</dbReference>
<dbReference type="PANTHER" id="PTHR12993:SF28">
    <property type="entry name" value="LMBE FAMILY PROTEIN"/>
    <property type="match status" value="1"/>
</dbReference>
<dbReference type="EMBL" id="LT859958">
    <property type="protein sequence ID" value="SMX54105.1"/>
    <property type="molecule type" value="Genomic_DNA"/>
</dbReference>
<sequence length="291" mass="33668">MRIRLRRTTCQKLKDQTLNQVLSNDEVEKPVEREVRRSKPLPVYKGYDLVETNENWLTTKNILVVLAHPDDPEFFLGGSIARWIKAGHHVRYVLLTRGDKGSNDPRLTAEQIAKIRIDEQRAAAEFLGVISVDFLGYEDGYLIPDLEMRKAVVRFIRKYRPQILVSCDPENLFPSQQYVNHPDHRAAGQVVVDAVFPAAGNQFFFPELLEEGYEPHEVEELWLSLTGKPDVRLDVTAHWNDKLQALKLHASQIGDPRAFEKRMLERAHSHQGKDFYVEEGFRRIIFRRISG</sequence>
<dbReference type="KEGG" id="abat:CFX1CAM_1040"/>
<name>A0A1Y6K344_9CHLR</name>
<reference evidence="2" key="1">
    <citation type="submission" date="2017-05" db="EMBL/GenBank/DDBJ databases">
        <authorList>
            <person name="Kirkegaard R."/>
            <person name="Mcilroy J S."/>
        </authorList>
    </citation>
    <scope>NUCLEOTIDE SEQUENCE [LARGE SCALE GENOMIC DNA]</scope>
</reference>
<dbReference type="Pfam" id="PF02585">
    <property type="entry name" value="PIG-L"/>
    <property type="match status" value="1"/>
</dbReference>
<evidence type="ECO:0000313" key="2">
    <source>
        <dbReference type="Proteomes" id="UP000195514"/>
    </source>
</evidence>
<organism evidence="1 2">
    <name type="scientific">Candidatus Brevifilum fermentans</name>
    <dbReference type="NCBI Taxonomy" id="1986204"/>
    <lineage>
        <taxon>Bacteria</taxon>
        <taxon>Bacillati</taxon>
        <taxon>Chloroflexota</taxon>
        <taxon>Anaerolineae</taxon>
        <taxon>Anaerolineales</taxon>
        <taxon>Anaerolineaceae</taxon>
        <taxon>Candidatus Brevifilum</taxon>
    </lineage>
</organism>
<evidence type="ECO:0000313" key="1">
    <source>
        <dbReference type="EMBL" id="SMX54105.1"/>
    </source>
</evidence>
<protein>
    <submittedName>
        <fullName evidence="1">LmbE family protein</fullName>
    </submittedName>
</protein>
<proteinExistence type="predicted"/>
<dbReference type="Proteomes" id="UP000195514">
    <property type="component" value="Chromosome I"/>
</dbReference>
<accession>A0A1Y6K344</accession>
<dbReference type="Gene3D" id="3.40.50.10320">
    <property type="entry name" value="LmbE-like"/>
    <property type="match status" value="1"/>
</dbReference>
<gene>
    <name evidence="1" type="ORF">CFX1CAM_1040</name>
</gene>
<dbReference type="InterPro" id="IPR024078">
    <property type="entry name" value="LmbE-like_dom_sf"/>
</dbReference>